<proteinExistence type="evidence at transcript level"/>
<reference evidence="1" key="1">
    <citation type="journal article" date="2008" name="BMC Genomics">
        <title>A conifer genomics resource of 200,000 spruce (Picea spp.) ESTs and 6,464 high-quality, sequence-finished full-length cDNAs for Sitka spruce (Picea sitchensis).</title>
        <authorList>
            <person name="Ralph S.G."/>
            <person name="Chun H.J."/>
            <person name="Kolosova N."/>
            <person name="Cooper D."/>
            <person name="Oddy C."/>
            <person name="Ritland C.E."/>
            <person name="Kirkpatrick R."/>
            <person name="Moore R."/>
            <person name="Barber S."/>
            <person name="Holt R.A."/>
            <person name="Jones S.J."/>
            <person name="Marra M.A."/>
            <person name="Douglas C.J."/>
            <person name="Ritland K."/>
            <person name="Bohlmann J."/>
        </authorList>
    </citation>
    <scope>NUCLEOTIDE SEQUENCE</scope>
    <source>
        <tissue evidence="1">Bark</tissue>
    </source>
</reference>
<organism evidence="1">
    <name type="scientific">Picea sitchensis</name>
    <name type="common">Sitka spruce</name>
    <name type="synonym">Pinus sitchensis</name>
    <dbReference type="NCBI Taxonomy" id="3332"/>
    <lineage>
        <taxon>Eukaryota</taxon>
        <taxon>Viridiplantae</taxon>
        <taxon>Streptophyta</taxon>
        <taxon>Embryophyta</taxon>
        <taxon>Tracheophyta</taxon>
        <taxon>Spermatophyta</taxon>
        <taxon>Pinopsida</taxon>
        <taxon>Pinidae</taxon>
        <taxon>Conifers I</taxon>
        <taxon>Pinales</taxon>
        <taxon>Pinaceae</taxon>
        <taxon>Picea</taxon>
    </lineage>
</organism>
<name>A9NYK2_PICSI</name>
<sequence length="36" mass="4218">MLSKMISFQQICCSCLVQIPMAFAKSRQQIWTVRQI</sequence>
<protein>
    <submittedName>
        <fullName evidence="1">Uncharacterized protein</fullName>
    </submittedName>
</protein>
<dbReference type="EMBL" id="EF086452">
    <property type="protein sequence ID" value="ABK25713.1"/>
    <property type="molecule type" value="mRNA"/>
</dbReference>
<dbReference type="AlphaFoldDB" id="A9NYK2"/>
<evidence type="ECO:0000313" key="1">
    <source>
        <dbReference type="EMBL" id="ABK25713.1"/>
    </source>
</evidence>
<accession>A9NYK2</accession>